<sequence length="185" mass="20938">MLELRDAIASEEKIIAEAQHRLDTTLIQTPTVETPRIAPPSLSTLPRASEPEPLQGPKRSHSESEDGLGSVRKIEARVRRVPLVMRSRRYTPASLEKNIMNGIFDISQQWTAEVDSAGREISWRAFCCFLGDNLDRSQSAAAAMKRYFDAKQRTYQSVTDFANYLSSLESRLPRLVSDEERIQTL</sequence>
<protein>
    <recommendedName>
        <fullName evidence="4">Retrotransposon gag domain-containing protein</fullName>
    </recommendedName>
</protein>
<evidence type="ECO:0000313" key="3">
    <source>
        <dbReference type="Proteomes" id="UP000184383"/>
    </source>
</evidence>
<feature type="region of interest" description="Disordered" evidence="1">
    <location>
        <begin position="26"/>
        <end position="69"/>
    </location>
</feature>
<reference evidence="3" key="1">
    <citation type="journal article" date="2017" name="Genome Biol.">
        <title>Comparative genomics reveals high biological diversity and specific adaptations in the industrially and medically important fungal genus Aspergillus.</title>
        <authorList>
            <person name="de Vries R.P."/>
            <person name="Riley R."/>
            <person name="Wiebenga A."/>
            <person name="Aguilar-Osorio G."/>
            <person name="Amillis S."/>
            <person name="Uchima C.A."/>
            <person name="Anderluh G."/>
            <person name="Asadollahi M."/>
            <person name="Askin M."/>
            <person name="Barry K."/>
            <person name="Battaglia E."/>
            <person name="Bayram O."/>
            <person name="Benocci T."/>
            <person name="Braus-Stromeyer S.A."/>
            <person name="Caldana C."/>
            <person name="Canovas D."/>
            <person name="Cerqueira G.C."/>
            <person name="Chen F."/>
            <person name="Chen W."/>
            <person name="Choi C."/>
            <person name="Clum A."/>
            <person name="Dos Santos R.A."/>
            <person name="Damasio A.R."/>
            <person name="Diallinas G."/>
            <person name="Emri T."/>
            <person name="Fekete E."/>
            <person name="Flipphi M."/>
            <person name="Freyberg S."/>
            <person name="Gallo A."/>
            <person name="Gournas C."/>
            <person name="Habgood R."/>
            <person name="Hainaut M."/>
            <person name="Harispe M.L."/>
            <person name="Henrissat B."/>
            <person name="Hilden K.S."/>
            <person name="Hope R."/>
            <person name="Hossain A."/>
            <person name="Karabika E."/>
            <person name="Karaffa L."/>
            <person name="Karanyi Z."/>
            <person name="Krasevec N."/>
            <person name="Kuo A."/>
            <person name="Kusch H."/>
            <person name="LaButti K."/>
            <person name="Lagendijk E.L."/>
            <person name="Lapidus A."/>
            <person name="Levasseur A."/>
            <person name="Lindquist E."/>
            <person name="Lipzen A."/>
            <person name="Logrieco A.F."/>
            <person name="MacCabe A."/>
            <person name="Maekelae M.R."/>
            <person name="Malavazi I."/>
            <person name="Melin P."/>
            <person name="Meyer V."/>
            <person name="Mielnichuk N."/>
            <person name="Miskei M."/>
            <person name="Molnar A.P."/>
            <person name="Mule G."/>
            <person name="Ngan C.Y."/>
            <person name="Orejas M."/>
            <person name="Orosz E."/>
            <person name="Ouedraogo J.P."/>
            <person name="Overkamp K.M."/>
            <person name="Park H.-S."/>
            <person name="Perrone G."/>
            <person name="Piumi F."/>
            <person name="Punt P.J."/>
            <person name="Ram A.F."/>
            <person name="Ramon A."/>
            <person name="Rauscher S."/>
            <person name="Record E."/>
            <person name="Riano-Pachon D.M."/>
            <person name="Robert V."/>
            <person name="Roehrig J."/>
            <person name="Ruller R."/>
            <person name="Salamov A."/>
            <person name="Salih N.S."/>
            <person name="Samson R.A."/>
            <person name="Sandor E."/>
            <person name="Sanguinetti M."/>
            <person name="Schuetze T."/>
            <person name="Sepcic K."/>
            <person name="Shelest E."/>
            <person name="Sherlock G."/>
            <person name="Sophianopoulou V."/>
            <person name="Squina F.M."/>
            <person name="Sun H."/>
            <person name="Susca A."/>
            <person name="Todd R.B."/>
            <person name="Tsang A."/>
            <person name="Unkles S.E."/>
            <person name="van de Wiele N."/>
            <person name="van Rossen-Uffink D."/>
            <person name="Oliveira J.V."/>
            <person name="Vesth T.C."/>
            <person name="Visser J."/>
            <person name="Yu J.-H."/>
            <person name="Zhou M."/>
            <person name="Andersen M.R."/>
            <person name="Archer D.B."/>
            <person name="Baker S.E."/>
            <person name="Benoit I."/>
            <person name="Brakhage A.A."/>
            <person name="Braus G.H."/>
            <person name="Fischer R."/>
            <person name="Frisvad J.C."/>
            <person name="Goldman G.H."/>
            <person name="Houbraken J."/>
            <person name="Oakley B."/>
            <person name="Pocsi I."/>
            <person name="Scazzocchio C."/>
            <person name="Seiboth B."/>
            <person name="vanKuyk P.A."/>
            <person name="Wortman J."/>
            <person name="Dyer P.S."/>
            <person name="Grigoriev I.V."/>
        </authorList>
    </citation>
    <scope>NUCLEOTIDE SEQUENCE [LARGE SCALE GENOMIC DNA]</scope>
    <source>
        <strain evidence="3">DTO 134E9</strain>
    </source>
</reference>
<dbReference type="AlphaFoldDB" id="A0A1L9R4F2"/>
<dbReference type="EMBL" id="KV878218">
    <property type="protein sequence ID" value="OJJ29767.1"/>
    <property type="molecule type" value="Genomic_DNA"/>
</dbReference>
<dbReference type="RefSeq" id="XP_040683444.1">
    <property type="nucleotide sequence ID" value="XM_040831662.1"/>
</dbReference>
<evidence type="ECO:0008006" key="4">
    <source>
        <dbReference type="Google" id="ProtNLM"/>
    </source>
</evidence>
<name>A0A1L9R4F2_ASPWE</name>
<accession>A0A1L9R4F2</accession>
<dbReference type="GeneID" id="63747510"/>
<dbReference type="Proteomes" id="UP000184383">
    <property type="component" value="Unassembled WGS sequence"/>
</dbReference>
<proteinExistence type="predicted"/>
<dbReference type="VEuPathDB" id="FungiDB:ASPWEDRAFT_177508"/>
<gene>
    <name evidence="2" type="ORF">ASPWEDRAFT_177508</name>
</gene>
<organism evidence="2 3">
    <name type="scientific">Aspergillus wentii DTO 134E9</name>
    <dbReference type="NCBI Taxonomy" id="1073089"/>
    <lineage>
        <taxon>Eukaryota</taxon>
        <taxon>Fungi</taxon>
        <taxon>Dikarya</taxon>
        <taxon>Ascomycota</taxon>
        <taxon>Pezizomycotina</taxon>
        <taxon>Eurotiomycetes</taxon>
        <taxon>Eurotiomycetidae</taxon>
        <taxon>Eurotiales</taxon>
        <taxon>Aspergillaceae</taxon>
        <taxon>Aspergillus</taxon>
        <taxon>Aspergillus subgen. Cremei</taxon>
    </lineage>
</organism>
<evidence type="ECO:0000313" key="2">
    <source>
        <dbReference type="EMBL" id="OJJ29767.1"/>
    </source>
</evidence>
<keyword evidence="3" id="KW-1185">Reference proteome</keyword>
<evidence type="ECO:0000256" key="1">
    <source>
        <dbReference type="SAM" id="MobiDB-lite"/>
    </source>
</evidence>
<dbReference type="STRING" id="1073089.A0A1L9R4F2"/>